<dbReference type="EMBL" id="HF936670">
    <property type="protein sequence ID" value="CCX34961.1"/>
    <property type="molecule type" value="Genomic_DNA"/>
</dbReference>
<proteinExistence type="predicted"/>
<accession>U4LS00</accession>
<keyword evidence="2" id="KW-1185">Reference proteome</keyword>
<organism evidence="1 2">
    <name type="scientific">Pyronema omphalodes (strain CBS 100304)</name>
    <name type="common">Pyronema confluens</name>
    <dbReference type="NCBI Taxonomy" id="1076935"/>
    <lineage>
        <taxon>Eukaryota</taxon>
        <taxon>Fungi</taxon>
        <taxon>Dikarya</taxon>
        <taxon>Ascomycota</taxon>
        <taxon>Pezizomycotina</taxon>
        <taxon>Pezizomycetes</taxon>
        <taxon>Pezizales</taxon>
        <taxon>Pyronemataceae</taxon>
        <taxon>Pyronema</taxon>
    </lineage>
</organism>
<evidence type="ECO:0000313" key="1">
    <source>
        <dbReference type="EMBL" id="CCX34961.1"/>
    </source>
</evidence>
<name>U4LS00_PYROM</name>
<reference evidence="1 2" key="1">
    <citation type="journal article" date="2013" name="PLoS Genet.">
        <title>The genome and development-dependent transcriptomes of Pyronema confluens: a window into fungal evolution.</title>
        <authorList>
            <person name="Traeger S."/>
            <person name="Altegoer F."/>
            <person name="Freitag M."/>
            <person name="Gabaldon T."/>
            <person name="Kempken F."/>
            <person name="Kumar A."/>
            <person name="Marcet-Houben M."/>
            <person name="Poggeler S."/>
            <person name="Stajich J.E."/>
            <person name="Nowrousian M."/>
        </authorList>
    </citation>
    <scope>NUCLEOTIDE SEQUENCE [LARGE SCALE GENOMIC DNA]</scope>
    <source>
        <strain evidence="2">CBS 100304</strain>
        <tissue evidence="1">Vegetative mycelium</tissue>
    </source>
</reference>
<dbReference type="OrthoDB" id="4392610at2759"/>
<dbReference type="OMA" id="ITHNAYL"/>
<dbReference type="AlphaFoldDB" id="U4LS00"/>
<sequence>MASPITAQAIPTKATLITTYRHLMKAGLFAVQYSNPARFQIRDKLRDAFRYTPVEHYNPRRIQNTIDFLYTAGRYKGLEHKIVKNLCFVHYHDRTRKRKRLLGKTLGIEDITHNAYLENLGLLNQSMDLDLR</sequence>
<dbReference type="eggNOG" id="ENOG502SDNM">
    <property type="taxonomic scope" value="Eukaryota"/>
</dbReference>
<evidence type="ECO:0000313" key="2">
    <source>
        <dbReference type="Proteomes" id="UP000018144"/>
    </source>
</evidence>
<protein>
    <submittedName>
        <fullName evidence="1">Similar to UPF0593 mitochondrial protein C806.05 acc. no. Q9UT54</fullName>
    </submittedName>
</protein>
<dbReference type="Proteomes" id="UP000018144">
    <property type="component" value="Unassembled WGS sequence"/>
</dbReference>
<dbReference type="STRING" id="1076935.U4LS00"/>
<gene>
    <name evidence="1" type="ORF">PCON_04637</name>
</gene>